<dbReference type="InterPro" id="IPR039119">
    <property type="entry name" value="ABT1/Esf2"/>
</dbReference>
<evidence type="ECO:0000256" key="1">
    <source>
        <dbReference type="ARBA" id="ARBA00004604"/>
    </source>
</evidence>
<sequence>MEVNNVEIKEEKPEIEICSLEAEVGAPERNGLKKVKKESKPGIIYLSTVPPKMNVLQIREYFSAFGPINRSFMQPDKKIKHKGKGRPKNQIFTEGWIEFLKRRHAKKVASMLNNRAVGGKKRKEYHDHLWNIKYLPGFQWVHLNERLAYERISTKAKIRAEVSAAKREASYFAKNVELSGRLKKKGVLTKSGRSTEKTAIRTTQKLEYFGVQIPERTPASIPSDRLA</sequence>
<dbReference type="OrthoDB" id="287393at2759"/>
<dbReference type="EMBL" id="LNIX01000021">
    <property type="protein sequence ID" value="OXA43849.1"/>
    <property type="molecule type" value="Genomic_DNA"/>
</dbReference>
<dbReference type="GO" id="GO:0034462">
    <property type="term" value="P:small-subunit processome assembly"/>
    <property type="evidence" value="ECO:0007669"/>
    <property type="project" value="TreeGrafter"/>
</dbReference>
<dbReference type="InterPro" id="IPR034353">
    <property type="entry name" value="ABT1/ESF2_RRM"/>
</dbReference>
<evidence type="ECO:0000256" key="2">
    <source>
        <dbReference type="ARBA" id="ARBA00005819"/>
    </source>
</evidence>
<dbReference type="Proteomes" id="UP000198287">
    <property type="component" value="Unassembled WGS sequence"/>
</dbReference>
<dbReference type="GO" id="GO:0000447">
    <property type="term" value="P:endonucleolytic cleavage in ITS1 to separate SSU-rRNA from 5.8S rRNA and LSU-rRNA from tricistronic rRNA transcript (SSU-rRNA, 5.8S rRNA, LSU-rRNA)"/>
    <property type="evidence" value="ECO:0007669"/>
    <property type="project" value="TreeGrafter"/>
</dbReference>
<dbReference type="CDD" id="cd12263">
    <property type="entry name" value="RRM_ABT1_like"/>
    <property type="match status" value="1"/>
</dbReference>
<dbReference type="GO" id="GO:0005730">
    <property type="term" value="C:nucleolus"/>
    <property type="evidence" value="ECO:0007669"/>
    <property type="project" value="UniProtKB-SubCell"/>
</dbReference>
<proteinExistence type="inferred from homology"/>
<dbReference type="PANTHER" id="PTHR12311:SF7">
    <property type="entry name" value="ACTIVATOR OF BASAL TRANSCRIPTION 1"/>
    <property type="match status" value="1"/>
</dbReference>
<protein>
    <recommendedName>
        <fullName evidence="3">Activator of basal transcription 1</fullName>
    </recommendedName>
</protein>
<keyword evidence="4" id="KW-0694">RNA-binding</keyword>
<dbReference type="SUPFAM" id="SSF54928">
    <property type="entry name" value="RNA-binding domain, RBD"/>
    <property type="match status" value="1"/>
</dbReference>
<dbReference type="OMA" id="PNGSWAF"/>
<dbReference type="Pfam" id="PF00076">
    <property type="entry name" value="RRM_1"/>
    <property type="match status" value="1"/>
</dbReference>
<evidence type="ECO:0000259" key="6">
    <source>
        <dbReference type="Pfam" id="PF00076"/>
    </source>
</evidence>
<accession>A0A226DFA3</accession>
<dbReference type="InterPro" id="IPR000504">
    <property type="entry name" value="RRM_dom"/>
</dbReference>
<dbReference type="InterPro" id="IPR035979">
    <property type="entry name" value="RBD_domain_sf"/>
</dbReference>
<evidence type="ECO:0000256" key="3">
    <source>
        <dbReference type="ARBA" id="ARBA00020737"/>
    </source>
</evidence>
<comment type="subcellular location">
    <subcellularLocation>
        <location evidence="1">Nucleus</location>
        <location evidence="1">Nucleolus</location>
    </subcellularLocation>
</comment>
<keyword evidence="8" id="KW-1185">Reference proteome</keyword>
<dbReference type="AlphaFoldDB" id="A0A226DFA3"/>
<reference evidence="7 8" key="1">
    <citation type="submission" date="2015-12" db="EMBL/GenBank/DDBJ databases">
        <title>The genome of Folsomia candida.</title>
        <authorList>
            <person name="Faddeeva A."/>
            <person name="Derks M.F."/>
            <person name="Anvar Y."/>
            <person name="Smit S."/>
            <person name="Van Straalen N."/>
            <person name="Roelofs D."/>
        </authorList>
    </citation>
    <scope>NUCLEOTIDE SEQUENCE [LARGE SCALE GENOMIC DNA]</scope>
    <source>
        <strain evidence="7 8">VU population</strain>
        <tissue evidence="7">Whole body</tissue>
    </source>
</reference>
<comment type="caution">
    <text evidence="7">The sequence shown here is derived from an EMBL/GenBank/DDBJ whole genome shotgun (WGS) entry which is preliminary data.</text>
</comment>
<evidence type="ECO:0000256" key="4">
    <source>
        <dbReference type="ARBA" id="ARBA00022884"/>
    </source>
</evidence>
<keyword evidence="5" id="KW-0539">Nucleus</keyword>
<dbReference type="GO" id="GO:0003723">
    <property type="term" value="F:RNA binding"/>
    <property type="evidence" value="ECO:0007669"/>
    <property type="project" value="UniProtKB-KW"/>
</dbReference>
<organism evidence="7 8">
    <name type="scientific">Folsomia candida</name>
    <name type="common">Springtail</name>
    <dbReference type="NCBI Taxonomy" id="158441"/>
    <lineage>
        <taxon>Eukaryota</taxon>
        <taxon>Metazoa</taxon>
        <taxon>Ecdysozoa</taxon>
        <taxon>Arthropoda</taxon>
        <taxon>Hexapoda</taxon>
        <taxon>Collembola</taxon>
        <taxon>Entomobryomorpha</taxon>
        <taxon>Isotomoidea</taxon>
        <taxon>Isotomidae</taxon>
        <taxon>Proisotominae</taxon>
        <taxon>Folsomia</taxon>
    </lineage>
</organism>
<evidence type="ECO:0000256" key="5">
    <source>
        <dbReference type="ARBA" id="ARBA00023242"/>
    </source>
</evidence>
<dbReference type="PANTHER" id="PTHR12311">
    <property type="entry name" value="ACTIVATOR OF BASAL TRANSCRIPTION 1"/>
    <property type="match status" value="1"/>
</dbReference>
<dbReference type="GO" id="GO:0000480">
    <property type="term" value="P:endonucleolytic cleavage in 5'-ETS of tricistronic rRNA transcript (SSU-rRNA, 5.8S rRNA, LSU-rRNA)"/>
    <property type="evidence" value="ECO:0007669"/>
    <property type="project" value="TreeGrafter"/>
</dbReference>
<dbReference type="GO" id="GO:0000472">
    <property type="term" value="P:endonucleolytic cleavage to generate mature 5'-end of SSU-rRNA from (SSU-rRNA, 5.8S rRNA, LSU-rRNA)"/>
    <property type="evidence" value="ECO:0007669"/>
    <property type="project" value="TreeGrafter"/>
</dbReference>
<evidence type="ECO:0000313" key="7">
    <source>
        <dbReference type="EMBL" id="OXA43849.1"/>
    </source>
</evidence>
<dbReference type="STRING" id="158441.A0A226DFA3"/>
<evidence type="ECO:0000313" key="8">
    <source>
        <dbReference type="Proteomes" id="UP000198287"/>
    </source>
</evidence>
<dbReference type="InterPro" id="IPR012677">
    <property type="entry name" value="Nucleotide-bd_a/b_plait_sf"/>
</dbReference>
<gene>
    <name evidence="7" type="ORF">Fcan01_21381</name>
</gene>
<feature type="domain" description="RRM" evidence="6">
    <location>
        <begin position="44"/>
        <end position="121"/>
    </location>
</feature>
<comment type="similarity">
    <text evidence="2">Belongs to the ESF2/ABP1 family.</text>
</comment>
<dbReference type="Gene3D" id="3.30.70.330">
    <property type="match status" value="1"/>
</dbReference>
<name>A0A226DFA3_FOLCA</name>